<evidence type="ECO:0000313" key="2">
    <source>
        <dbReference type="EMBL" id="GAA0569821.1"/>
    </source>
</evidence>
<sequence>MPARYRRYMNAATRLATYGTLAPGRPNHHQLAGLNDRWGTGIVRGDLAAEGWGAGLGYPALVLDPRGGPIEVRVFESDDLPGHWFRLDAFEGEGYRRVVADVETPGGTVQAWVYVAAR</sequence>
<dbReference type="EMBL" id="BAAAFZ010000007">
    <property type="protein sequence ID" value="GAA0569821.1"/>
    <property type="molecule type" value="Genomic_DNA"/>
</dbReference>
<accession>A0ABP3PP08</accession>
<reference evidence="3" key="1">
    <citation type="journal article" date="2019" name="Int. J. Syst. Evol. Microbiol.">
        <title>The Global Catalogue of Microorganisms (GCM) 10K type strain sequencing project: providing services to taxonomists for standard genome sequencing and annotation.</title>
        <authorList>
            <consortium name="The Broad Institute Genomics Platform"/>
            <consortium name="The Broad Institute Genome Sequencing Center for Infectious Disease"/>
            <person name="Wu L."/>
            <person name="Ma J."/>
        </authorList>
    </citation>
    <scope>NUCLEOTIDE SEQUENCE [LARGE SCALE GENOMIC DNA]</scope>
    <source>
        <strain evidence="3">JCM 9933</strain>
    </source>
</reference>
<protein>
    <submittedName>
        <fullName evidence="2">Gamma-glutamylcyclotransferase</fullName>
    </submittedName>
</protein>
<gene>
    <name evidence="2" type="ORF">GCM10009416_05400</name>
</gene>
<evidence type="ECO:0000259" key="1">
    <source>
        <dbReference type="Pfam" id="PF06094"/>
    </source>
</evidence>
<name>A0ABP3PP08_9PROT</name>
<dbReference type="Gene3D" id="3.10.490.10">
    <property type="entry name" value="Gamma-glutamyl cyclotransferase-like"/>
    <property type="match status" value="1"/>
</dbReference>
<dbReference type="InterPro" id="IPR009288">
    <property type="entry name" value="AIG2-like_dom"/>
</dbReference>
<organism evidence="2 3">
    <name type="scientific">Craurococcus roseus</name>
    <dbReference type="NCBI Taxonomy" id="77585"/>
    <lineage>
        <taxon>Bacteria</taxon>
        <taxon>Pseudomonadati</taxon>
        <taxon>Pseudomonadota</taxon>
        <taxon>Alphaproteobacteria</taxon>
        <taxon>Acetobacterales</taxon>
        <taxon>Acetobacteraceae</taxon>
        <taxon>Craurococcus</taxon>
    </lineage>
</organism>
<evidence type="ECO:0000313" key="3">
    <source>
        <dbReference type="Proteomes" id="UP001501588"/>
    </source>
</evidence>
<dbReference type="RefSeq" id="WP_343893601.1">
    <property type="nucleotide sequence ID" value="NZ_BAAAFZ010000007.1"/>
</dbReference>
<dbReference type="CDD" id="cd06661">
    <property type="entry name" value="GGCT_like"/>
    <property type="match status" value="1"/>
</dbReference>
<dbReference type="InterPro" id="IPR036568">
    <property type="entry name" value="GGCT-like_sf"/>
</dbReference>
<feature type="domain" description="Gamma-glutamylcyclotransferase AIG2-like" evidence="1">
    <location>
        <begin position="17"/>
        <end position="116"/>
    </location>
</feature>
<dbReference type="Proteomes" id="UP001501588">
    <property type="component" value="Unassembled WGS sequence"/>
</dbReference>
<comment type="caution">
    <text evidence="2">The sequence shown here is derived from an EMBL/GenBank/DDBJ whole genome shotgun (WGS) entry which is preliminary data.</text>
</comment>
<dbReference type="SUPFAM" id="SSF110857">
    <property type="entry name" value="Gamma-glutamyl cyclotransferase-like"/>
    <property type="match status" value="1"/>
</dbReference>
<dbReference type="Pfam" id="PF06094">
    <property type="entry name" value="GGACT"/>
    <property type="match status" value="1"/>
</dbReference>
<dbReference type="InterPro" id="IPR013024">
    <property type="entry name" value="GGCT-like"/>
</dbReference>
<keyword evidence="3" id="KW-1185">Reference proteome</keyword>
<proteinExistence type="predicted"/>